<dbReference type="Pfam" id="PF01473">
    <property type="entry name" value="Choline_bind_1"/>
    <property type="match status" value="1"/>
</dbReference>
<dbReference type="GO" id="GO:0046527">
    <property type="term" value="F:glucosyltransferase activity"/>
    <property type="evidence" value="ECO:0007669"/>
    <property type="project" value="InterPro"/>
</dbReference>
<dbReference type="GO" id="GO:0031490">
    <property type="term" value="F:chromatin DNA binding"/>
    <property type="evidence" value="ECO:0007669"/>
    <property type="project" value="TreeGrafter"/>
</dbReference>
<evidence type="ECO:0000256" key="18">
    <source>
        <dbReference type="SAM" id="SignalP"/>
    </source>
</evidence>
<evidence type="ECO:0000259" key="19">
    <source>
        <dbReference type="Pfam" id="PF02324"/>
    </source>
</evidence>
<dbReference type="CAZy" id="GH70">
    <property type="family name" value="Glycoside Hydrolase Family 70"/>
</dbReference>
<dbReference type="GO" id="GO:0005667">
    <property type="term" value="C:transcription regulator complex"/>
    <property type="evidence" value="ECO:0007669"/>
    <property type="project" value="TreeGrafter"/>
</dbReference>
<feature type="compositionally biased region" description="Low complexity" evidence="17">
    <location>
        <begin position="61"/>
        <end position="163"/>
    </location>
</feature>
<reference evidence="20" key="1">
    <citation type="journal article" date="2004" name="Microbiology">
        <title>Glucan synthesis in the genus Lactobacillus: isolation and characterization of glucansucrase genes, enzymes and glucan products from six different strains.</title>
        <authorList>
            <person name="Kralj S."/>
            <person name="van Geel-Schutten G.H."/>
            <person name="Dondorff M.M.G."/>
            <person name="Kirsanovs S."/>
            <person name="van der Maarel M.J.E.C."/>
            <person name="Dijkhuizen L."/>
        </authorList>
    </citation>
    <scope>NUCLEOTIDE SEQUENCE</scope>
    <source>
        <strain evidence="20">33</strain>
    </source>
</reference>
<dbReference type="Pfam" id="PF02324">
    <property type="entry name" value="Glyco_hydro_70"/>
    <property type="match status" value="1"/>
</dbReference>
<evidence type="ECO:0000256" key="15">
    <source>
        <dbReference type="ARBA" id="ARBA00048017"/>
    </source>
</evidence>
<dbReference type="NCBIfam" id="TIGR03715">
    <property type="entry name" value="KxYKxGKxW"/>
    <property type="match status" value="1"/>
</dbReference>
<comment type="similarity">
    <text evidence="3">Belongs to the glycosyl hydrolase 70 family.</text>
</comment>
<feature type="repeat" description="Cell wall-binding" evidence="16">
    <location>
        <begin position="1164"/>
        <end position="1183"/>
    </location>
</feature>
<dbReference type="NCBIfam" id="TIGR04035">
    <property type="entry name" value="glucan_65_rpt"/>
    <property type="match status" value="4"/>
</dbReference>
<dbReference type="EMBL" id="AY697432">
    <property type="protein sequence ID" value="AAU08006.1"/>
    <property type="molecule type" value="Genomic_DNA"/>
</dbReference>
<accession>Q5SBM8</accession>
<evidence type="ECO:0000256" key="7">
    <source>
        <dbReference type="ARBA" id="ARBA00022679"/>
    </source>
</evidence>
<keyword evidence="6 20" id="KW-0328">Glycosyltransferase</keyword>
<keyword evidence="12" id="KW-0804">Transcription</keyword>
<evidence type="ECO:0000256" key="13">
    <source>
        <dbReference type="ARBA" id="ARBA00029911"/>
    </source>
</evidence>
<dbReference type="GO" id="GO:0000123">
    <property type="term" value="C:histone acetyltransferase complex"/>
    <property type="evidence" value="ECO:0007669"/>
    <property type="project" value="TreeGrafter"/>
</dbReference>
<evidence type="ECO:0000256" key="1">
    <source>
        <dbReference type="ARBA" id="ARBA00001152"/>
    </source>
</evidence>
<dbReference type="PROSITE" id="PS51170">
    <property type="entry name" value="CW"/>
    <property type="match status" value="4"/>
</dbReference>
<dbReference type="Pfam" id="PF19258">
    <property type="entry name" value="KxYKxGKxW_sig"/>
    <property type="match status" value="1"/>
</dbReference>
<feature type="repeat" description="Cell wall-binding" evidence="16">
    <location>
        <begin position="1300"/>
        <end position="1319"/>
    </location>
</feature>
<dbReference type="Gene3D" id="2.30.30.420">
    <property type="entry name" value="glucansucrase"/>
    <property type="match status" value="1"/>
</dbReference>
<evidence type="ECO:0000256" key="12">
    <source>
        <dbReference type="ARBA" id="ARBA00023163"/>
    </source>
</evidence>
<evidence type="ECO:0000313" key="20">
    <source>
        <dbReference type="EMBL" id="AAU08006.1"/>
    </source>
</evidence>
<protein>
    <recommendedName>
        <fullName evidence="13">Dextransucrase</fullName>
        <ecNumber evidence="5">2.3.1.48</ecNumber>
        <ecNumber evidence="4">2.4.1.5</ecNumber>
    </recommendedName>
    <alternativeName>
        <fullName evidence="14">Sucrose 6-glucosyltransferase</fullName>
    </alternativeName>
</protein>
<evidence type="ECO:0000256" key="3">
    <source>
        <dbReference type="ARBA" id="ARBA00009247"/>
    </source>
</evidence>
<evidence type="ECO:0000256" key="11">
    <source>
        <dbReference type="ARBA" id="ARBA00023015"/>
    </source>
</evidence>
<comment type="function">
    <text evidence="2">Production of extracellular glucans, that are thought to play a key role in the development of the dental plaque because of their ability to adhere to smooth surfaces and mediate the aggregation of bacterial cells and food debris.</text>
</comment>
<feature type="compositionally biased region" description="Polar residues" evidence="17">
    <location>
        <begin position="164"/>
        <end position="186"/>
    </location>
</feature>
<dbReference type="Gene3D" id="3.20.20.470">
    <property type="entry name" value="Glucansucrase"/>
    <property type="match status" value="1"/>
</dbReference>
<feature type="repeat" description="Cell wall-binding" evidence="16">
    <location>
        <begin position="1342"/>
        <end position="1361"/>
    </location>
</feature>
<evidence type="ECO:0000256" key="10">
    <source>
        <dbReference type="ARBA" id="ARBA00022853"/>
    </source>
</evidence>
<proteinExistence type="inferred from homology"/>
<feature type="chain" id="PRO_5004261967" description="Dextransucrase" evidence="18">
    <location>
        <begin position="40"/>
        <end position="1561"/>
    </location>
</feature>
<feature type="domain" description="Glycoside hydrolase family 70 catalytic" evidence="19">
    <location>
        <begin position="322"/>
        <end position="1127"/>
    </location>
</feature>
<dbReference type="GO" id="GO:0004402">
    <property type="term" value="F:histone acetyltransferase activity"/>
    <property type="evidence" value="ECO:0007669"/>
    <property type="project" value="InterPro"/>
</dbReference>
<comment type="catalytic activity">
    <reaction evidence="1">
        <text>[(1-&gt;6)-alpha-D-glucosyl](n) + sucrose = [(1-&gt;6)-alpha-D-glucosyl](n+1) + D-fructose</text>
        <dbReference type="Rhea" id="RHEA:18825"/>
        <dbReference type="Rhea" id="RHEA-COMP:11144"/>
        <dbReference type="Rhea" id="RHEA-COMP:11145"/>
        <dbReference type="ChEBI" id="CHEBI:17992"/>
        <dbReference type="ChEBI" id="CHEBI:18269"/>
        <dbReference type="ChEBI" id="CHEBI:37721"/>
        <dbReference type="EC" id="2.4.1.5"/>
    </reaction>
</comment>
<dbReference type="EC" id="2.3.1.48" evidence="5"/>
<dbReference type="GO" id="GO:0009250">
    <property type="term" value="P:glucan biosynthetic process"/>
    <property type="evidence" value="ECO:0007669"/>
    <property type="project" value="InterPro"/>
</dbReference>
<evidence type="ECO:0000256" key="2">
    <source>
        <dbReference type="ARBA" id="ARBA00003243"/>
    </source>
</evidence>
<feature type="compositionally biased region" description="Low complexity" evidence="17">
    <location>
        <begin position="1417"/>
        <end position="1434"/>
    </location>
</feature>
<dbReference type="EC" id="2.4.1.5" evidence="4"/>
<feature type="signal peptide" evidence="18">
    <location>
        <begin position="1"/>
        <end position="39"/>
    </location>
</feature>
<keyword evidence="10" id="KW-0156">Chromatin regulator</keyword>
<dbReference type="InterPro" id="IPR017853">
    <property type="entry name" value="GH"/>
</dbReference>
<name>Q5SBM8_9LACO</name>
<comment type="catalytic activity">
    <reaction evidence="15">
        <text>L-lysyl-[protein] + acetyl-CoA = N(6)-acetyl-L-lysyl-[protein] + CoA + H(+)</text>
        <dbReference type="Rhea" id="RHEA:45948"/>
        <dbReference type="Rhea" id="RHEA-COMP:9752"/>
        <dbReference type="Rhea" id="RHEA-COMP:10731"/>
        <dbReference type="ChEBI" id="CHEBI:15378"/>
        <dbReference type="ChEBI" id="CHEBI:29969"/>
        <dbReference type="ChEBI" id="CHEBI:57287"/>
        <dbReference type="ChEBI" id="CHEBI:57288"/>
        <dbReference type="ChEBI" id="CHEBI:61930"/>
        <dbReference type="EC" id="2.3.1.48"/>
    </reaction>
</comment>
<dbReference type="SUPFAM" id="SSF69360">
    <property type="entry name" value="Cell wall binding repeat"/>
    <property type="match status" value="2"/>
</dbReference>
<sequence length="1561" mass="172214">MELKRHYKMYKAGKKWVFAAIATISIIAGLNTVAVTTYAAGNNDPQQTTTQNAPNNSNDPQSTTTQNTANNSNDPQSTTTQNTANNSNGPQSTTTQNTANNSNGPQSTTTQNTANNSNDPQSTTTQNTANNSNDPQSTTTQNTANNSNGPQSTTTQNTANNSNDPQSTTTQNTANNGNDPQSTTGKDTVSIADIQVNQPVNLLGKQSTVSSTGYNDSHIKNVNGKIYFVGDNGQVKKNFTAIINGQSLYFNKTTGELASNDVQYENGLVKINDVHNAAYSIDPTGFTNVNGFLTANSWYRPKYIYKDGQKWVESTSQDMRPLLMTWWPDKNTQVAYLQYMQKMGILPADVTISSQTNQSVLTKESFITQAEIEKQIGVTNGNTDWLKKDISDFVNSQPNWNIDSEAKGTDHLQGGALLYVNNKLTPYANSDYRLLNRTLTNQQGQVKDTSKQGGYEMLLANDVDNSNPVVQAEQLNWLYYMMNIGSITANDPTANFDGYRVDAVDNVDADLLNIAADYAKDAYKTNQSDANANKHLSILEDWDNNDPAYIKAHGNNQLTMDFPAHLAIKYSLNMPVSQRSGLEPELTTSLVNRTGDDSTENVAQPNYTFIRAHDSEVQTIIAQIIKDKINPNSDGLTVTPDEISQAFKIYNADELKTDKQYTFYNMPSAYTILLTNKDTVPRVYYGDLYSDNGNYMSAHSPYYDAITTLLKTRMKYVSGGQNMRMQYMQGDDMPANSYKGVLTSVRYGKGEMTADEQGNSETRTQGIGVIISNNPNLKLDSNDQVVLNMGAAHENQTYRPVLLTTKDGLKNYDSDSSVPQNALVSTNDKGQLIFKASSIQGVSNPQVSGYLSVWVPVGAKDNQDARTASSSQPSTDGKTYHSNAALDSQVIYEGFSNFQSIPTNTEDFTNVKIAQNANLFKSLGITSFELAPQYRSSNDNSFLDSVVQNGYAFTDRYDIGYNTPTKYGTVTQLLDALRALHANGIQAIDDWVPDQIYNLPGEEIVAAQRTNGSGTYDQDSVIDDTLYDSHTVGGGEYQAKFGGAFLNKLKQLYPDLFKVKQISTGQPMNPNERITEWSAKYFNGTNIQGRGAWYVLKDWGTNQYFNVSNNQFVPKQFLGTDTYTGFNVTNEGTQFYSTSGYKAQNTFIQDGDNWYYFDNNGYMVTGLQNINGNNYYFLPNGIELQDSYLLNDDTGKEYYYASNGKQISNRYYPDANGNWRYFFNDGSMARNGLTTIEQPDGQKVIQYFDSDGIQLKGNAAKDNNGNLRYFDGNTGDMVINSFGELPDGSWLYLNDKGIAVTGKQEINGQTYYFDADGKQVKNDFRELPDGSWLYLNDKGIAVTGKQEINGQTYYFDADGKQVKNDFRELPDGSWLYLNDKGIAVTGKQGINGQTYAEAKITAAENAHQAATDAVNKAQAAQSPNTSSSSSSVSQATKHQLAVKTAKAQLAKTKAQIAKYQKALKKAKTTKAKAQARKSLKKAETSFSKAELNLALLNNKAVKAAQTKVNKAKAQVTKYQKALKKAKTTKAKTQARKNLKKANSSLTKAQKALTKVIKTNIK</sequence>
<feature type="compositionally biased region" description="Polar residues" evidence="17">
    <location>
        <begin position="44"/>
        <end position="60"/>
    </location>
</feature>
<dbReference type="InterPro" id="IPR003318">
    <property type="entry name" value="Glyco_hydro70cat"/>
</dbReference>
<dbReference type="Gene3D" id="2.10.270.10">
    <property type="entry name" value="Cholin Binding"/>
    <property type="match status" value="3"/>
</dbReference>
<keyword evidence="7 20" id="KW-0808">Transferase</keyword>
<dbReference type="InterPro" id="IPR022263">
    <property type="entry name" value="KxYKxGKxW"/>
</dbReference>
<evidence type="ECO:0000256" key="16">
    <source>
        <dbReference type="PROSITE-ProRule" id="PRU00591"/>
    </source>
</evidence>
<feature type="region of interest" description="Disordered" evidence="17">
    <location>
        <begin position="44"/>
        <end position="186"/>
    </location>
</feature>
<dbReference type="InterPro" id="IPR013178">
    <property type="entry name" value="Histone_AcTrfase_Rtt109/CBP"/>
</dbReference>
<dbReference type="Pfam" id="PF19127">
    <property type="entry name" value="Choline_bind_3"/>
    <property type="match status" value="4"/>
</dbReference>
<dbReference type="PANTHER" id="PTHR13808">
    <property type="entry name" value="CBP/P300-RELATED"/>
    <property type="match status" value="1"/>
</dbReference>
<evidence type="ECO:0000256" key="5">
    <source>
        <dbReference type="ARBA" id="ARBA00013184"/>
    </source>
</evidence>
<dbReference type="InterPro" id="IPR027636">
    <property type="entry name" value="Glucan-bd_rpt"/>
</dbReference>
<dbReference type="Gene3D" id="2.30.30.20">
    <property type="entry name" value="Aspartate carbamoyltransferase regulatory subunit, C-terminal domain"/>
    <property type="match status" value="1"/>
</dbReference>
<dbReference type="SUPFAM" id="SSF51445">
    <property type="entry name" value="(Trans)glycosidases"/>
    <property type="match status" value="2"/>
</dbReference>
<dbReference type="GO" id="GO:0047849">
    <property type="term" value="F:dextransucrase activity"/>
    <property type="evidence" value="ECO:0007669"/>
    <property type="project" value="UniProtKB-EC"/>
</dbReference>
<dbReference type="GO" id="GO:0045944">
    <property type="term" value="P:positive regulation of transcription by RNA polymerase II"/>
    <property type="evidence" value="ECO:0007669"/>
    <property type="project" value="TreeGrafter"/>
</dbReference>
<evidence type="ECO:0000256" key="8">
    <source>
        <dbReference type="ARBA" id="ARBA00022729"/>
    </source>
</evidence>
<feature type="repeat" description="Cell wall-binding" evidence="16">
    <location>
        <begin position="1144"/>
        <end position="1163"/>
    </location>
</feature>
<keyword evidence="8 18" id="KW-0732">Signal</keyword>
<evidence type="ECO:0000256" key="6">
    <source>
        <dbReference type="ARBA" id="ARBA00022676"/>
    </source>
</evidence>
<dbReference type="SMR" id="Q5SBM8"/>
<evidence type="ECO:0000256" key="17">
    <source>
        <dbReference type="SAM" id="MobiDB-lite"/>
    </source>
</evidence>
<dbReference type="PANTHER" id="PTHR13808:SF1">
    <property type="entry name" value="HISTONE ACETYLTRANSFERASE"/>
    <property type="match status" value="1"/>
</dbReference>
<keyword evidence="9" id="KW-0677">Repeat</keyword>
<organism evidence="20">
    <name type="scientific">Lentilactobacillus parabuchneri</name>
    <dbReference type="NCBI Taxonomy" id="152331"/>
    <lineage>
        <taxon>Bacteria</taxon>
        <taxon>Bacillati</taxon>
        <taxon>Bacillota</taxon>
        <taxon>Bacilli</taxon>
        <taxon>Lactobacillales</taxon>
        <taxon>Lactobacillaceae</taxon>
        <taxon>Lentilactobacillus</taxon>
    </lineage>
</organism>
<evidence type="ECO:0000256" key="4">
    <source>
        <dbReference type="ARBA" id="ARBA00012592"/>
    </source>
</evidence>
<dbReference type="InterPro" id="IPR018337">
    <property type="entry name" value="Cell_wall/Cho-bd_repeat"/>
</dbReference>
<keyword evidence="11" id="KW-0805">Transcription regulation</keyword>
<evidence type="ECO:0000256" key="14">
    <source>
        <dbReference type="ARBA" id="ARBA00032238"/>
    </source>
</evidence>
<evidence type="ECO:0000256" key="9">
    <source>
        <dbReference type="ARBA" id="ARBA00022737"/>
    </source>
</evidence>
<feature type="region of interest" description="Disordered" evidence="17">
    <location>
        <begin position="1411"/>
        <end position="1434"/>
    </location>
</feature>